<dbReference type="AlphaFoldDB" id="A0AAN9K1Z2"/>
<dbReference type="Proteomes" id="UP001367508">
    <property type="component" value="Unassembled WGS sequence"/>
</dbReference>
<comment type="caution">
    <text evidence="1">The sequence shown here is derived from an EMBL/GenBank/DDBJ whole genome shotgun (WGS) entry which is preliminary data.</text>
</comment>
<keyword evidence="2" id="KW-1185">Reference proteome</keyword>
<evidence type="ECO:0000313" key="2">
    <source>
        <dbReference type="Proteomes" id="UP001367508"/>
    </source>
</evidence>
<gene>
    <name evidence="1" type="ORF">VNO77_42005</name>
</gene>
<protein>
    <submittedName>
        <fullName evidence="1">Uncharacterized protein</fullName>
    </submittedName>
</protein>
<accession>A0AAN9K1Z2</accession>
<sequence length="172" mass="19661">MARVHGAEPFLSRSVWQSHRHTYPCWGGSNWDLTLSRPWLLILRDRILLPSMPRFQPIQRLVLLTFSRAAWVELALSLNKGTGTSQTGFHYFKSKEQREPNAYFIPCLVIDAAACPHHVWASHSLLAIRNRIPIQDLALANFKIQRLHQIDFLLLSSLSNSPPEEVSGDPKE</sequence>
<reference evidence="1 2" key="1">
    <citation type="submission" date="2024-01" db="EMBL/GenBank/DDBJ databases">
        <title>The genomes of 5 underutilized Papilionoideae crops provide insights into root nodulation and disease resistanc.</title>
        <authorList>
            <person name="Jiang F."/>
        </authorList>
    </citation>
    <scope>NUCLEOTIDE SEQUENCE [LARGE SCALE GENOMIC DNA]</scope>
    <source>
        <strain evidence="1">LVBAO_FW01</strain>
        <tissue evidence="1">Leaves</tissue>
    </source>
</reference>
<dbReference type="EMBL" id="JAYMYQ010000010">
    <property type="protein sequence ID" value="KAK7308401.1"/>
    <property type="molecule type" value="Genomic_DNA"/>
</dbReference>
<organism evidence="1 2">
    <name type="scientific">Canavalia gladiata</name>
    <name type="common">Sword bean</name>
    <name type="synonym">Dolichos gladiatus</name>
    <dbReference type="NCBI Taxonomy" id="3824"/>
    <lineage>
        <taxon>Eukaryota</taxon>
        <taxon>Viridiplantae</taxon>
        <taxon>Streptophyta</taxon>
        <taxon>Embryophyta</taxon>
        <taxon>Tracheophyta</taxon>
        <taxon>Spermatophyta</taxon>
        <taxon>Magnoliopsida</taxon>
        <taxon>eudicotyledons</taxon>
        <taxon>Gunneridae</taxon>
        <taxon>Pentapetalae</taxon>
        <taxon>rosids</taxon>
        <taxon>fabids</taxon>
        <taxon>Fabales</taxon>
        <taxon>Fabaceae</taxon>
        <taxon>Papilionoideae</taxon>
        <taxon>50 kb inversion clade</taxon>
        <taxon>NPAAA clade</taxon>
        <taxon>indigoferoid/millettioid clade</taxon>
        <taxon>Phaseoleae</taxon>
        <taxon>Canavalia</taxon>
    </lineage>
</organism>
<name>A0AAN9K1Z2_CANGL</name>
<proteinExistence type="predicted"/>
<evidence type="ECO:0000313" key="1">
    <source>
        <dbReference type="EMBL" id="KAK7308401.1"/>
    </source>
</evidence>